<feature type="transmembrane region" description="Helical" evidence="1">
    <location>
        <begin position="85"/>
        <end position="104"/>
    </location>
</feature>
<proteinExistence type="predicted"/>
<keyword evidence="1" id="KW-0812">Transmembrane</keyword>
<dbReference type="AlphaFoldDB" id="A0A0J9S5K7"/>
<evidence type="ECO:0000313" key="2">
    <source>
        <dbReference type="EMBL" id="KMZ78069.1"/>
    </source>
</evidence>
<keyword evidence="1" id="KW-0472">Membrane</keyword>
<name>A0A0J9S5K7_PLAVI</name>
<gene>
    <name evidence="2" type="ORF">PVIIG_00756</name>
</gene>
<dbReference type="OrthoDB" id="374063at2759"/>
<organism evidence="2 3">
    <name type="scientific">Plasmodium vivax India VII</name>
    <dbReference type="NCBI Taxonomy" id="1077284"/>
    <lineage>
        <taxon>Eukaryota</taxon>
        <taxon>Sar</taxon>
        <taxon>Alveolata</taxon>
        <taxon>Apicomplexa</taxon>
        <taxon>Aconoidasida</taxon>
        <taxon>Haemosporida</taxon>
        <taxon>Plasmodiidae</taxon>
        <taxon>Plasmodium</taxon>
        <taxon>Plasmodium (Plasmodium)</taxon>
    </lineage>
</organism>
<keyword evidence="1" id="KW-1133">Transmembrane helix</keyword>
<dbReference type="Proteomes" id="UP000053562">
    <property type="component" value="Unassembled WGS sequence"/>
</dbReference>
<reference evidence="2 3" key="1">
    <citation type="submission" date="2011-08" db="EMBL/GenBank/DDBJ databases">
        <title>The Genome Sequence of Plasmodium vivax India VII.</title>
        <authorList>
            <consortium name="The Broad Institute Genome Sequencing Platform"/>
            <consortium name="The Broad Institute Genome Sequencing Center for Infectious Disease"/>
            <person name="Neafsey D."/>
            <person name="Carlton J."/>
            <person name="Barnwell J."/>
            <person name="Collins W."/>
            <person name="Escalante A."/>
            <person name="Mullikin J."/>
            <person name="Saul A."/>
            <person name="Guigo R."/>
            <person name="Camara F."/>
            <person name="Young S.K."/>
            <person name="Zeng Q."/>
            <person name="Gargeya S."/>
            <person name="Fitzgerald M."/>
            <person name="Haas B."/>
            <person name="Abouelleil A."/>
            <person name="Alvarado L."/>
            <person name="Arachchi H.M."/>
            <person name="Berlin A."/>
            <person name="Brown A."/>
            <person name="Chapman S.B."/>
            <person name="Chen Z."/>
            <person name="Dunbar C."/>
            <person name="Freedman E."/>
            <person name="Gearin G."/>
            <person name="Gellesch M."/>
            <person name="Goldberg J."/>
            <person name="Griggs A."/>
            <person name="Gujja S."/>
            <person name="Heiman D."/>
            <person name="Howarth C."/>
            <person name="Larson L."/>
            <person name="Lui A."/>
            <person name="MacDonald P.J.P."/>
            <person name="Montmayeur A."/>
            <person name="Murphy C."/>
            <person name="Neiman D."/>
            <person name="Pearson M."/>
            <person name="Priest M."/>
            <person name="Roberts A."/>
            <person name="Saif S."/>
            <person name="Shea T."/>
            <person name="Shenoy N."/>
            <person name="Sisk P."/>
            <person name="Stolte C."/>
            <person name="Sykes S."/>
            <person name="Wortman J."/>
            <person name="Nusbaum C."/>
            <person name="Birren B."/>
        </authorList>
    </citation>
    <scope>NUCLEOTIDE SEQUENCE [LARGE SCALE GENOMIC DNA]</scope>
    <source>
        <strain evidence="2 3">India VII</strain>
    </source>
</reference>
<sequence length="188" mass="22151">MEKNEMKQFFEIHKKTCYFITTSFFFFSSSFCILSPFLPFTKVRRATKKATLKKTAKTDGKTKSIEKYSYVPLGRNKAKMRVRSFIYALAAALCINSIFAYRRLKDINNLQILSQGFKAIKPTNFHQIRSRAKASAPDQLNIDIGDWTIYITHKTPYYNTEKIKTILIYSMTYPFKELEEFKEYLFED</sequence>
<feature type="transmembrane region" description="Helical" evidence="1">
    <location>
        <begin position="20"/>
        <end position="40"/>
    </location>
</feature>
<accession>A0A0J9S5K7</accession>
<evidence type="ECO:0000256" key="1">
    <source>
        <dbReference type="SAM" id="Phobius"/>
    </source>
</evidence>
<protein>
    <submittedName>
        <fullName evidence="2">Uncharacterized protein</fullName>
    </submittedName>
</protein>
<evidence type="ECO:0000313" key="3">
    <source>
        <dbReference type="Proteomes" id="UP000053562"/>
    </source>
</evidence>
<dbReference type="EMBL" id="KQ234376">
    <property type="protein sequence ID" value="KMZ78069.1"/>
    <property type="molecule type" value="Genomic_DNA"/>
</dbReference>